<feature type="compositionally biased region" description="Basic residues" evidence="1">
    <location>
        <begin position="171"/>
        <end position="187"/>
    </location>
</feature>
<organism evidence="2">
    <name type="scientific">Arion vulgaris</name>
    <dbReference type="NCBI Taxonomy" id="1028688"/>
    <lineage>
        <taxon>Eukaryota</taxon>
        <taxon>Metazoa</taxon>
        <taxon>Spiralia</taxon>
        <taxon>Lophotrochozoa</taxon>
        <taxon>Mollusca</taxon>
        <taxon>Gastropoda</taxon>
        <taxon>Heterobranchia</taxon>
        <taxon>Euthyneura</taxon>
        <taxon>Panpulmonata</taxon>
        <taxon>Eupulmonata</taxon>
        <taxon>Stylommatophora</taxon>
        <taxon>Helicina</taxon>
        <taxon>Arionoidea</taxon>
        <taxon>Arionidae</taxon>
        <taxon>Arion</taxon>
    </lineage>
</organism>
<reference evidence="2" key="1">
    <citation type="submission" date="2014-12" db="EMBL/GenBank/DDBJ databases">
        <title>Insight into the proteome of Arion vulgaris.</title>
        <authorList>
            <person name="Aradska J."/>
            <person name="Bulat T."/>
            <person name="Smidak R."/>
            <person name="Sarate P."/>
            <person name="Gangsoo J."/>
            <person name="Sialana F."/>
            <person name="Bilban M."/>
            <person name="Lubec G."/>
        </authorList>
    </citation>
    <scope>NUCLEOTIDE SEQUENCE</scope>
    <source>
        <tissue evidence="2">Skin</tissue>
    </source>
</reference>
<proteinExistence type="predicted"/>
<sequence length="445" mass="50989">RSPIEDVKNVKRLYQHYQSECELENKKPASISVYRKVYSDMHKDKKDTPVEIPPDNILIISKKNRKLKCAEKEESNISPSFREEDDVGPFESSLSPGDNISSDPLTSVTEIISAGSITLPPEAETPHELDLRHYSYQGNGQCLSTNALADKKMCSLNIPHTVQQHQQQDHPHHHIKQQHDHPHHHLRQQQQIHSHQQHNEKTTYNSLCQGDSTNSSLERGPVNNMIPFIWDSGRMTNQTVSPDQTLGYCPASFSNQNHLIQPQPSALSSSLFNYKISSSTSLAAATTSNTGTKIKPCHTSFEEAPVLKRKKEDDGVGVNVCSISNKIKKSKENKQKQETKKRMRNEDSWSRNVRKRLRFKGEAYTSVRGKLVDAKNVKEVNCSDCKFKCTSRINKEQQQNLNQLYWSLDTYKKKIEFLTKYVETYTPKRKMTGRRAFSRKYTFSV</sequence>
<dbReference type="PANTHER" id="PTHR10773:SF19">
    <property type="match status" value="1"/>
</dbReference>
<evidence type="ECO:0000313" key="2">
    <source>
        <dbReference type="EMBL" id="CEK64688.1"/>
    </source>
</evidence>
<feature type="region of interest" description="Disordered" evidence="1">
    <location>
        <begin position="328"/>
        <end position="349"/>
    </location>
</feature>
<feature type="region of interest" description="Disordered" evidence="1">
    <location>
        <begin position="73"/>
        <end position="104"/>
    </location>
</feature>
<feature type="compositionally biased region" description="Polar residues" evidence="1">
    <location>
        <begin position="202"/>
        <end position="217"/>
    </location>
</feature>
<feature type="region of interest" description="Disordered" evidence="1">
    <location>
        <begin position="162"/>
        <end position="220"/>
    </location>
</feature>
<evidence type="ECO:0000256" key="1">
    <source>
        <dbReference type="SAM" id="MobiDB-lite"/>
    </source>
</evidence>
<dbReference type="EMBL" id="HACG01017823">
    <property type="protein sequence ID" value="CEK64688.1"/>
    <property type="molecule type" value="Transcribed_RNA"/>
</dbReference>
<feature type="non-terminal residue" evidence="2">
    <location>
        <position position="445"/>
    </location>
</feature>
<accession>A0A0B6Z834</accession>
<feature type="compositionally biased region" description="Polar residues" evidence="1">
    <location>
        <begin position="92"/>
        <end position="104"/>
    </location>
</feature>
<feature type="non-terminal residue" evidence="2">
    <location>
        <position position="1"/>
    </location>
</feature>
<gene>
    <name evidence="2" type="primary">ORF52549</name>
</gene>
<protein>
    <submittedName>
        <fullName evidence="2">Uncharacterized protein</fullName>
    </submittedName>
</protein>
<dbReference type="AlphaFoldDB" id="A0A0B6Z834"/>
<dbReference type="PANTHER" id="PTHR10773">
    <property type="entry name" value="DNA-DIRECTED RNA POLYMERASES I, II, AND III SUBUNIT RPABC2"/>
    <property type="match status" value="1"/>
</dbReference>
<feature type="compositionally biased region" description="Basic and acidic residues" evidence="1">
    <location>
        <begin position="330"/>
        <end position="349"/>
    </location>
</feature>
<name>A0A0B6Z834_9EUPU</name>